<evidence type="ECO:0000313" key="2">
    <source>
        <dbReference type="Proteomes" id="UP000460298"/>
    </source>
</evidence>
<proteinExistence type="predicted"/>
<sequence>MKAIVMWNNYVSTGADRRILILALDSGAGHRVRMERLKRQLDEKGMPCHLRMIADDEEQARQIVASEPVDLLILDARDMDPGAFGDTRVLAIDNMHARRKTADSGIVFYDTLPHPELDDRFDEIFRRILFDDEVTERIARPRRPALPGAARITFYAGPEGFMDATMIDEIDASMTGDDSVLYTRVGGKPGGLSTIAYLTRSRYLDLLLDTDIILTYPGMTFWEAMVLGANPVLLETGSAVHDRLSEYLSRKTGARWFRSVERREGTTAGMILDAMARSLSVDVQAWRKDVIERPGLRSLVRTVEELWNDSGKRSPRR</sequence>
<comment type="caution">
    <text evidence="1">The sequence shown here is derived from an EMBL/GenBank/DDBJ whole genome shotgun (WGS) entry which is preliminary data.</text>
</comment>
<gene>
    <name evidence="1" type="ORF">F9K24_08225</name>
</gene>
<dbReference type="AlphaFoldDB" id="A0A833LXL9"/>
<protein>
    <submittedName>
        <fullName evidence="1">Uncharacterized protein</fullName>
    </submittedName>
</protein>
<accession>A0A833LXL9</accession>
<dbReference type="Proteomes" id="UP000460298">
    <property type="component" value="Unassembled WGS sequence"/>
</dbReference>
<reference evidence="1 2" key="1">
    <citation type="submission" date="2019-10" db="EMBL/GenBank/DDBJ databases">
        <title>Extracellular Electron Transfer in a Candidatus Methanoperedens spp. Enrichment Culture.</title>
        <authorList>
            <person name="Berger S."/>
            <person name="Rangel Shaw D."/>
            <person name="Berben T."/>
            <person name="In 'T Zandt M."/>
            <person name="Frank J."/>
            <person name="Reimann J."/>
            <person name="Jetten M.S.M."/>
            <person name="Welte C.U."/>
        </authorList>
    </citation>
    <scope>NUCLEOTIDE SEQUENCE [LARGE SCALE GENOMIC DNA]</scope>
    <source>
        <strain evidence="1">SB12</strain>
    </source>
</reference>
<evidence type="ECO:0000313" key="1">
    <source>
        <dbReference type="EMBL" id="KAB2933325.1"/>
    </source>
</evidence>
<name>A0A833LXL9_9LEPT</name>
<organism evidence="1 2">
    <name type="scientific">Leptonema illini</name>
    <dbReference type="NCBI Taxonomy" id="183"/>
    <lineage>
        <taxon>Bacteria</taxon>
        <taxon>Pseudomonadati</taxon>
        <taxon>Spirochaetota</taxon>
        <taxon>Spirochaetia</taxon>
        <taxon>Leptospirales</taxon>
        <taxon>Leptospiraceae</taxon>
        <taxon>Leptonema</taxon>
    </lineage>
</organism>
<dbReference type="EMBL" id="WBUI01000006">
    <property type="protein sequence ID" value="KAB2933325.1"/>
    <property type="molecule type" value="Genomic_DNA"/>
</dbReference>